<proteinExistence type="predicted"/>
<feature type="non-terminal residue" evidence="1">
    <location>
        <position position="264"/>
    </location>
</feature>
<sequence>GMPLLRGGIRGMLNSERKADINAQTVQRLEPADPTAKRLAAPAKAKVGGRQEGQIMPIVEAINRAHGAGKAELSLDLKKNYIKAREMQKEGRTKLEISQETGLHPVPMDNGKEELFWEITGQTKPKKESDGYWDTTEDYGAVPEVFENDLMFELMPELKKMKVEFDPDLHIGSGSFNRDQVQGSGMLHIGSRQFSDMSDAQMESMQDDMFDTGIHELSHGGSKALGLPQGGNPSMFRSGYFSPDGDFSGSLPQSDIKNITERLR</sequence>
<reference evidence="1" key="1">
    <citation type="journal article" date="2014" name="Front. Microbiol.">
        <title>High frequency of phylogenetically diverse reductive dehalogenase-homologous genes in deep subseafloor sedimentary metagenomes.</title>
        <authorList>
            <person name="Kawai M."/>
            <person name="Futagami T."/>
            <person name="Toyoda A."/>
            <person name="Takaki Y."/>
            <person name="Nishi S."/>
            <person name="Hori S."/>
            <person name="Arai W."/>
            <person name="Tsubouchi T."/>
            <person name="Morono Y."/>
            <person name="Uchiyama I."/>
            <person name="Ito T."/>
            <person name="Fujiyama A."/>
            <person name="Inagaki F."/>
            <person name="Takami H."/>
        </authorList>
    </citation>
    <scope>NUCLEOTIDE SEQUENCE</scope>
    <source>
        <strain evidence="1">Expedition CK06-06</strain>
    </source>
</reference>
<protein>
    <submittedName>
        <fullName evidence="1">Uncharacterized protein</fullName>
    </submittedName>
</protein>
<organism evidence="1">
    <name type="scientific">marine sediment metagenome</name>
    <dbReference type="NCBI Taxonomy" id="412755"/>
    <lineage>
        <taxon>unclassified sequences</taxon>
        <taxon>metagenomes</taxon>
        <taxon>ecological metagenomes</taxon>
    </lineage>
</organism>
<comment type="caution">
    <text evidence="1">The sequence shown here is derived from an EMBL/GenBank/DDBJ whole genome shotgun (WGS) entry which is preliminary data.</text>
</comment>
<name>X0VV03_9ZZZZ</name>
<feature type="non-terminal residue" evidence="1">
    <location>
        <position position="1"/>
    </location>
</feature>
<accession>X0VV03</accession>
<dbReference type="AlphaFoldDB" id="X0VV03"/>
<evidence type="ECO:0000313" key="1">
    <source>
        <dbReference type="EMBL" id="GAG04371.1"/>
    </source>
</evidence>
<dbReference type="EMBL" id="BARS01029426">
    <property type="protein sequence ID" value="GAG04371.1"/>
    <property type="molecule type" value="Genomic_DNA"/>
</dbReference>
<gene>
    <name evidence="1" type="ORF">S01H1_45991</name>
</gene>